<evidence type="ECO:0000313" key="2">
    <source>
        <dbReference type="EMBL" id="MDH0567042.1"/>
    </source>
</evidence>
<dbReference type="EMBL" id="JAOEET010000013">
    <property type="protein sequence ID" value="MDH0567042.1"/>
    <property type="molecule type" value="Genomic_DNA"/>
</dbReference>
<dbReference type="PRINTS" id="PR00111">
    <property type="entry name" value="ABHYDROLASE"/>
</dbReference>
<dbReference type="GO" id="GO:0016020">
    <property type="term" value="C:membrane"/>
    <property type="evidence" value="ECO:0007669"/>
    <property type="project" value="TreeGrafter"/>
</dbReference>
<feature type="domain" description="AB hydrolase-1" evidence="1">
    <location>
        <begin position="5"/>
        <end position="239"/>
    </location>
</feature>
<comment type="caution">
    <text evidence="2">The sequence shown here is derived from an EMBL/GenBank/DDBJ whole genome shotgun (WGS) entry which is preliminary data.</text>
</comment>
<dbReference type="SUPFAM" id="SSF53474">
    <property type="entry name" value="alpha/beta-Hydrolases"/>
    <property type="match status" value="1"/>
</dbReference>
<reference evidence="2" key="1">
    <citation type="submission" date="2022-09" db="EMBL/GenBank/DDBJ databases">
        <title>Intensive care unit water sources are persistently colonized with multi-drug resistant bacteria and are the site of extensive horizontal gene transfer of antibiotic resistance genes.</title>
        <authorList>
            <person name="Diorio-Toth L."/>
        </authorList>
    </citation>
    <scope>NUCLEOTIDE SEQUENCE</scope>
    <source>
        <strain evidence="2">GD04000</strain>
    </source>
</reference>
<dbReference type="PANTHER" id="PTHR43798:SF33">
    <property type="entry name" value="HYDROLASE, PUTATIVE (AFU_ORTHOLOGUE AFUA_2G14860)-RELATED"/>
    <property type="match status" value="1"/>
</dbReference>
<evidence type="ECO:0000313" key="3">
    <source>
        <dbReference type="Proteomes" id="UP001159292"/>
    </source>
</evidence>
<evidence type="ECO:0000259" key="1">
    <source>
        <dbReference type="Pfam" id="PF12697"/>
    </source>
</evidence>
<gene>
    <name evidence="2" type="ORF">N7671_07200</name>
</gene>
<name>A0AB35KYJ9_ECTOL</name>
<proteinExistence type="predicted"/>
<dbReference type="AlphaFoldDB" id="A0AB35KYJ9"/>
<accession>A0AB35KYJ9</accession>
<dbReference type="RefSeq" id="WP_096827026.1">
    <property type="nucleotide sequence ID" value="NZ_JANKBU010000021.1"/>
</dbReference>
<dbReference type="GO" id="GO:0016787">
    <property type="term" value="F:hydrolase activity"/>
    <property type="evidence" value="ECO:0007669"/>
    <property type="project" value="UniProtKB-KW"/>
</dbReference>
<protein>
    <submittedName>
        <fullName evidence="2">Alpha/beta hydrolase</fullName>
    </submittedName>
</protein>
<dbReference type="InterPro" id="IPR050266">
    <property type="entry name" value="AB_hydrolase_sf"/>
</dbReference>
<keyword evidence="2" id="KW-0378">Hydrolase</keyword>
<dbReference type="InterPro" id="IPR000073">
    <property type="entry name" value="AB_hydrolase_1"/>
</dbReference>
<organism evidence="2 3">
    <name type="scientific">Ectopseudomonas oleovorans</name>
    <name type="common">Pseudomonas oleovorans</name>
    <dbReference type="NCBI Taxonomy" id="301"/>
    <lineage>
        <taxon>Bacteria</taxon>
        <taxon>Pseudomonadati</taxon>
        <taxon>Pseudomonadota</taxon>
        <taxon>Gammaproteobacteria</taxon>
        <taxon>Pseudomonadales</taxon>
        <taxon>Pseudomonadaceae</taxon>
        <taxon>Ectopseudomonas</taxon>
    </lineage>
</organism>
<dbReference type="Gene3D" id="3.40.50.1820">
    <property type="entry name" value="alpha/beta hydrolase"/>
    <property type="match status" value="1"/>
</dbReference>
<dbReference type="Pfam" id="PF12697">
    <property type="entry name" value="Abhydrolase_6"/>
    <property type="match status" value="1"/>
</dbReference>
<dbReference type="PANTHER" id="PTHR43798">
    <property type="entry name" value="MONOACYLGLYCEROL LIPASE"/>
    <property type="match status" value="1"/>
</dbReference>
<dbReference type="InterPro" id="IPR029058">
    <property type="entry name" value="AB_hydrolase_fold"/>
</dbReference>
<dbReference type="Proteomes" id="UP001159292">
    <property type="component" value="Unassembled WGS sequence"/>
</dbReference>
<sequence>MHTPVVFIHGLIGTLQLAELSAAFAPGRFLAPDLLGYGAQRDVPAETIDLLAQVEHLHQVIEESFPGEAVHLVGHSVGGAVAMLFAQAHGERVRSLVSVEGNFSLDDAFWSAAVARMSAADACTMLDGFRADPGAWLARAEVAVDTRSLSIAESWLDQQPASTLQAMARSVVTLTAPDSYREALRRVFEAHPVHLLAGARSRAGWHVPAWAEQAAASQTLIEDCGHLLMLEQPNAFLAAVKRALLLA</sequence>